<dbReference type="AlphaFoldDB" id="A0A8J5MXV7"/>
<dbReference type="Pfam" id="PF12937">
    <property type="entry name" value="F-box-like"/>
    <property type="match status" value="1"/>
</dbReference>
<evidence type="ECO:0000259" key="3">
    <source>
        <dbReference type="PROSITE" id="PS50181"/>
    </source>
</evidence>
<comment type="caution">
    <text evidence="4">The sequence shown here is derived from an EMBL/GenBank/DDBJ whole genome shotgun (WGS) entry which is preliminary data.</text>
</comment>
<keyword evidence="5" id="KW-1185">Reference proteome</keyword>
<dbReference type="SMART" id="SM00256">
    <property type="entry name" value="FBOX"/>
    <property type="match status" value="1"/>
</dbReference>
<dbReference type="PROSITE" id="PS50181">
    <property type="entry name" value="FBOX"/>
    <property type="match status" value="1"/>
</dbReference>
<evidence type="ECO:0000256" key="2">
    <source>
        <dbReference type="SAM" id="MobiDB-lite"/>
    </source>
</evidence>
<dbReference type="InterPro" id="IPR032675">
    <property type="entry name" value="LRR_dom_sf"/>
</dbReference>
<dbReference type="PANTHER" id="PTHR13318">
    <property type="entry name" value="PARTNER OF PAIRED, ISOFORM B-RELATED"/>
    <property type="match status" value="1"/>
</dbReference>
<organism evidence="4 5">
    <name type="scientific">Homarus americanus</name>
    <name type="common">American lobster</name>
    <dbReference type="NCBI Taxonomy" id="6706"/>
    <lineage>
        <taxon>Eukaryota</taxon>
        <taxon>Metazoa</taxon>
        <taxon>Ecdysozoa</taxon>
        <taxon>Arthropoda</taxon>
        <taxon>Crustacea</taxon>
        <taxon>Multicrustacea</taxon>
        <taxon>Malacostraca</taxon>
        <taxon>Eumalacostraca</taxon>
        <taxon>Eucarida</taxon>
        <taxon>Decapoda</taxon>
        <taxon>Pleocyemata</taxon>
        <taxon>Astacidea</taxon>
        <taxon>Nephropoidea</taxon>
        <taxon>Nephropidae</taxon>
        <taxon>Homarus</taxon>
    </lineage>
</organism>
<accession>A0A8J5MXV7</accession>
<evidence type="ECO:0000313" key="5">
    <source>
        <dbReference type="Proteomes" id="UP000747542"/>
    </source>
</evidence>
<dbReference type="Gene3D" id="3.80.10.10">
    <property type="entry name" value="Ribonuclease Inhibitor"/>
    <property type="match status" value="2"/>
</dbReference>
<gene>
    <name evidence="4" type="primary">Fbxl5-L</name>
    <name evidence="4" type="ORF">Hamer_G018393</name>
</gene>
<name>A0A8J5MXV7_HOMAM</name>
<feature type="compositionally biased region" description="Basic residues" evidence="2">
    <location>
        <begin position="462"/>
        <end position="474"/>
    </location>
</feature>
<dbReference type="InterPro" id="IPR036047">
    <property type="entry name" value="F-box-like_dom_sf"/>
</dbReference>
<dbReference type="SMART" id="SM00367">
    <property type="entry name" value="LRR_CC"/>
    <property type="match status" value="3"/>
</dbReference>
<feature type="compositionally biased region" description="Polar residues" evidence="2">
    <location>
        <begin position="425"/>
        <end position="444"/>
    </location>
</feature>
<dbReference type="Gene3D" id="1.20.120.520">
    <property type="entry name" value="nmb1532 protein domain like"/>
    <property type="match status" value="1"/>
</dbReference>
<keyword evidence="1" id="KW-0833">Ubl conjugation pathway</keyword>
<dbReference type="Pfam" id="PF13516">
    <property type="entry name" value="LRR_6"/>
    <property type="match status" value="1"/>
</dbReference>
<dbReference type="SUPFAM" id="SSF81383">
    <property type="entry name" value="F-box domain"/>
    <property type="match status" value="1"/>
</dbReference>
<evidence type="ECO:0000256" key="1">
    <source>
        <dbReference type="ARBA" id="ARBA00022786"/>
    </source>
</evidence>
<evidence type="ECO:0000313" key="4">
    <source>
        <dbReference type="EMBL" id="KAG7167963.1"/>
    </source>
</evidence>
<dbReference type="InterPro" id="IPR001611">
    <property type="entry name" value="Leu-rich_rpt"/>
</dbReference>
<dbReference type="InterPro" id="IPR006553">
    <property type="entry name" value="Leu-rich_rpt_Cys-con_subtyp"/>
</dbReference>
<proteinExistence type="predicted"/>
<feature type="domain" description="F-box" evidence="3">
    <location>
        <begin position="250"/>
        <end position="296"/>
    </location>
</feature>
<dbReference type="GO" id="GO:0031146">
    <property type="term" value="P:SCF-dependent proteasomal ubiquitin-dependent protein catabolic process"/>
    <property type="evidence" value="ECO:0007669"/>
    <property type="project" value="TreeGrafter"/>
</dbReference>
<dbReference type="Proteomes" id="UP000747542">
    <property type="component" value="Unassembled WGS sequence"/>
</dbReference>
<feature type="region of interest" description="Disordered" evidence="2">
    <location>
        <begin position="425"/>
        <end position="503"/>
    </location>
</feature>
<sequence length="680" mass="76037">MAPRVPDEIDVFTAPHSRMKELVNIYTQKMQCVDFRDGPEVLSLLQDLNSTLYEFKSHESIENIFIMDQLKNRLKQRQIINSAVVQLVRTGTQVRERSIGERVSFGLKLQETFEEFVRNFLPHMEEEEQVFQPLLVEYFDYDELKILKEVVLKEHELVKERQSLEKAQEEEEPETSGIVKDLRDLDWDLCSLADDDYCRGGRDVTPREEPFADGHHRYAHPSPDPQYLDVPPDTSLTETLDVPSPQIPGDDPSRSLPAEILVEIFQYLTPPDLGRCAQACLSWNDAAFSPSLWTAIYPVQWARGIWSSEDVGLSLALEDAASDHSPGNLVNWVLPRAGAGVSTIVVDAGQGITSRLLHHALVLCPNLTTLSAAHTQIDCYSFKGLWLQGSLRRLCHLDLQGCDMIDDLALHYLAQCGSSGQYPGSDVSNYPGSDVSNYPGSDVSNYPGPDVSNYSSTIDVVKKRRSLGRGRGKRSSCLTKDATRGHPSRRTLPPSPPSQQVERDIEEICCYPRNYTSWQPLPGNVSYRPQGSARGDKQTSGNYTHDLQLVTLSLSGCWQVTDDGLLAMVDAGLLDSLRSIDVSGCYQLTGEGLETFADACANLRPENLWYCDNIQDGPYPALANGCANLCNPVRVCCRSGSPERFILHLFVMRLVDGWIADHSKTDMMYLFVSHGLMWGD</sequence>
<dbReference type="SUPFAM" id="SSF52047">
    <property type="entry name" value="RNI-like"/>
    <property type="match status" value="1"/>
</dbReference>
<reference evidence="4" key="1">
    <citation type="journal article" date="2021" name="Sci. Adv.">
        <title>The American lobster genome reveals insights on longevity, neural, and immune adaptations.</title>
        <authorList>
            <person name="Polinski J.M."/>
            <person name="Zimin A.V."/>
            <person name="Clark K.F."/>
            <person name="Kohn A.B."/>
            <person name="Sadowski N."/>
            <person name="Timp W."/>
            <person name="Ptitsyn A."/>
            <person name="Khanna P."/>
            <person name="Romanova D.Y."/>
            <person name="Williams P."/>
            <person name="Greenwood S.J."/>
            <person name="Moroz L.L."/>
            <person name="Walt D.R."/>
            <person name="Bodnar A.G."/>
        </authorList>
    </citation>
    <scope>NUCLEOTIDE SEQUENCE</scope>
    <source>
        <strain evidence="4">GMGI-L3</strain>
    </source>
</reference>
<feature type="region of interest" description="Disordered" evidence="2">
    <location>
        <begin position="521"/>
        <end position="540"/>
    </location>
</feature>
<protein>
    <submittedName>
        <fullName evidence="4">F-box/LRR-repeat protein 5-like</fullName>
    </submittedName>
</protein>
<dbReference type="EMBL" id="JAHLQT010021080">
    <property type="protein sequence ID" value="KAG7167963.1"/>
    <property type="molecule type" value="Genomic_DNA"/>
</dbReference>
<dbReference type="InterPro" id="IPR001810">
    <property type="entry name" value="F-box_dom"/>
</dbReference>
<dbReference type="GO" id="GO:0019005">
    <property type="term" value="C:SCF ubiquitin ligase complex"/>
    <property type="evidence" value="ECO:0007669"/>
    <property type="project" value="TreeGrafter"/>
</dbReference>